<evidence type="ECO:0000259" key="1">
    <source>
        <dbReference type="Pfam" id="PF06114"/>
    </source>
</evidence>
<comment type="caution">
    <text evidence="2">The sequence shown here is derived from an EMBL/GenBank/DDBJ whole genome shotgun (WGS) entry which is preliminary data.</text>
</comment>
<keyword evidence="3" id="KW-1185">Reference proteome</keyword>
<accession>A0A8J4DX67</accession>
<proteinExistence type="predicted"/>
<feature type="domain" description="IrrE N-terminal-like" evidence="1">
    <location>
        <begin position="6"/>
        <end position="121"/>
    </location>
</feature>
<dbReference type="RefSeq" id="WP_203987193.1">
    <property type="nucleotide sequence ID" value="NZ_BOPG01000005.1"/>
</dbReference>
<dbReference type="Proteomes" id="UP000612585">
    <property type="component" value="Unassembled WGS sequence"/>
</dbReference>
<dbReference type="InterPro" id="IPR052345">
    <property type="entry name" value="Rad_response_metalloprotease"/>
</dbReference>
<reference evidence="2" key="1">
    <citation type="submission" date="2021-01" db="EMBL/GenBank/DDBJ databases">
        <title>Whole genome shotgun sequence of Virgisporangium aurantiacum NBRC 16421.</title>
        <authorList>
            <person name="Komaki H."/>
            <person name="Tamura T."/>
        </authorList>
    </citation>
    <scope>NUCLEOTIDE SEQUENCE</scope>
    <source>
        <strain evidence="2">NBRC 16421</strain>
    </source>
</reference>
<name>A0A8J4DX67_9ACTN</name>
<sequence length="235" mass="26452">MVHLLEANGVRVFSLAPEYRDVDAFSFWEKGTPFVVLNTMKSGERGRFDAAHELGHLVMHGHNGCSLWPKESEREANQFASAFLMPRMSVRSTVANNPTTDQILRAKQHWRVAALALVYRANDLGMFTEWNYRRCLIELGKLGYRMGEPGGIEREKSQVLQKILLGMHQKRISASVMSQALDTYVEDLNSLVFDLFVTVDDFDGSSAQVFEPPVLRLVSGGARSSEQHLGRRLAP</sequence>
<dbReference type="Pfam" id="PF06114">
    <property type="entry name" value="Peptidase_M78"/>
    <property type="match status" value="1"/>
</dbReference>
<protein>
    <recommendedName>
        <fullName evidence="1">IrrE N-terminal-like domain-containing protein</fullName>
    </recommendedName>
</protein>
<dbReference type="PANTHER" id="PTHR43236:SF1">
    <property type="entry name" value="BLL7220 PROTEIN"/>
    <property type="match status" value="1"/>
</dbReference>
<dbReference type="AlphaFoldDB" id="A0A8J4DX67"/>
<dbReference type="EMBL" id="BOPG01000005">
    <property type="protein sequence ID" value="GIJ53231.1"/>
    <property type="molecule type" value="Genomic_DNA"/>
</dbReference>
<gene>
    <name evidence="2" type="ORF">Vau01_007470</name>
</gene>
<organism evidence="2 3">
    <name type="scientific">Virgisporangium aurantiacum</name>
    <dbReference type="NCBI Taxonomy" id="175570"/>
    <lineage>
        <taxon>Bacteria</taxon>
        <taxon>Bacillati</taxon>
        <taxon>Actinomycetota</taxon>
        <taxon>Actinomycetes</taxon>
        <taxon>Micromonosporales</taxon>
        <taxon>Micromonosporaceae</taxon>
        <taxon>Virgisporangium</taxon>
    </lineage>
</organism>
<dbReference type="InterPro" id="IPR010359">
    <property type="entry name" value="IrrE_HExxH"/>
</dbReference>
<dbReference type="PANTHER" id="PTHR43236">
    <property type="entry name" value="ANTITOXIN HIGA1"/>
    <property type="match status" value="1"/>
</dbReference>
<dbReference type="Gene3D" id="1.10.10.2910">
    <property type="match status" value="1"/>
</dbReference>
<evidence type="ECO:0000313" key="3">
    <source>
        <dbReference type="Proteomes" id="UP000612585"/>
    </source>
</evidence>
<evidence type="ECO:0000313" key="2">
    <source>
        <dbReference type="EMBL" id="GIJ53231.1"/>
    </source>
</evidence>